<keyword evidence="1" id="KW-1133">Transmembrane helix</keyword>
<proteinExistence type="predicted"/>
<sequence>MTTTSPAPPRRAATRIVLVLLEGLLGISAVYGAVGLLTGSIGMTDDWLTGTPFRSWLLPGIALFLVVAVPMLTAAALEVRGHGLAPAATVLAGVLQVGWIAVQLLLMQRYFVLQPVVLVVAALILLVGGLRGSPPSASRP</sequence>
<feature type="transmembrane region" description="Helical" evidence="1">
    <location>
        <begin position="112"/>
        <end position="130"/>
    </location>
</feature>
<gene>
    <name evidence="2" type="ORF">C8D89_113105</name>
</gene>
<reference evidence="2 3" key="1">
    <citation type="submission" date="2018-04" db="EMBL/GenBank/DDBJ databases">
        <title>Genomic Encyclopedia of Type Strains, Phase IV (KMG-IV): sequencing the most valuable type-strain genomes for metagenomic binning, comparative biology and taxonomic classification.</title>
        <authorList>
            <person name="Goeker M."/>
        </authorList>
    </citation>
    <scope>NUCLEOTIDE SEQUENCE [LARGE SCALE GENOMIC DNA]</scope>
    <source>
        <strain evidence="2 3">DSM 45771</strain>
    </source>
</reference>
<dbReference type="EMBL" id="QEKW01000013">
    <property type="protein sequence ID" value="PVZ06367.1"/>
    <property type="molecule type" value="Genomic_DNA"/>
</dbReference>
<feature type="transmembrane region" description="Helical" evidence="1">
    <location>
        <begin position="56"/>
        <end position="77"/>
    </location>
</feature>
<feature type="transmembrane region" description="Helical" evidence="1">
    <location>
        <begin position="84"/>
        <end position="106"/>
    </location>
</feature>
<keyword evidence="3" id="KW-1185">Reference proteome</keyword>
<organism evidence="2 3">
    <name type="scientific">Actinomycetospora cinnamomea</name>
    <dbReference type="NCBI Taxonomy" id="663609"/>
    <lineage>
        <taxon>Bacteria</taxon>
        <taxon>Bacillati</taxon>
        <taxon>Actinomycetota</taxon>
        <taxon>Actinomycetes</taxon>
        <taxon>Pseudonocardiales</taxon>
        <taxon>Pseudonocardiaceae</taxon>
        <taxon>Actinomycetospora</taxon>
    </lineage>
</organism>
<dbReference type="OrthoDB" id="4481055at2"/>
<comment type="caution">
    <text evidence="2">The sequence shown here is derived from an EMBL/GenBank/DDBJ whole genome shotgun (WGS) entry which is preliminary data.</text>
</comment>
<accession>A0A2U1F2G3</accession>
<dbReference type="RefSeq" id="WP_116710119.1">
    <property type="nucleotide sequence ID" value="NZ_QEKW01000013.1"/>
</dbReference>
<evidence type="ECO:0000313" key="3">
    <source>
        <dbReference type="Proteomes" id="UP000245639"/>
    </source>
</evidence>
<evidence type="ECO:0000256" key="1">
    <source>
        <dbReference type="SAM" id="Phobius"/>
    </source>
</evidence>
<dbReference type="AlphaFoldDB" id="A0A2U1F2G3"/>
<dbReference type="Proteomes" id="UP000245639">
    <property type="component" value="Unassembled WGS sequence"/>
</dbReference>
<evidence type="ECO:0008006" key="4">
    <source>
        <dbReference type="Google" id="ProtNLM"/>
    </source>
</evidence>
<name>A0A2U1F2G3_9PSEU</name>
<keyword evidence="1" id="KW-0472">Membrane</keyword>
<keyword evidence="1" id="KW-0812">Transmembrane</keyword>
<evidence type="ECO:0000313" key="2">
    <source>
        <dbReference type="EMBL" id="PVZ06367.1"/>
    </source>
</evidence>
<protein>
    <recommendedName>
        <fullName evidence="4">Integral membrane protein</fullName>
    </recommendedName>
</protein>
<feature type="transmembrane region" description="Helical" evidence="1">
    <location>
        <begin position="12"/>
        <end position="36"/>
    </location>
</feature>